<dbReference type="Gene3D" id="3.40.50.300">
    <property type="entry name" value="P-loop containing nucleotide triphosphate hydrolases"/>
    <property type="match status" value="2"/>
</dbReference>
<keyword evidence="3" id="KW-1185">Reference proteome</keyword>
<gene>
    <name evidence="2" type="ORF">AADG42_15305</name>
</gene>
<accession>A0ABZ3FV65</accession>
<dbReference type="Proteomes" id="UP001442841">
    <property type="component" value="Chromosome"/>
</dbReference>
<dbReference type="SUPFAM" id="SSF52540">
    <property type="entry name" value="P-loop containing nucleoside triphosphate hydrolases"/>
    <property type="match status" value="1"/>
</dbReference>
<name>A0ABZ3FV65_9ACTN</name>
<dbReference type="EMBL" id="CP154795">
    <property type="protein sequence ID" value="XAN08614.1"/>
    <property type="molecule type" value="Genomic_DNA"/>
</dbReference>
<keyword evidence="2" id="KW-0547">Nucleotide-binding</keyword>
<protein>
    <submittedName>
        <fullName evidence="2">ATP-binding protein</fullName>
    </submittedName>
</protein>
<organism evidence="2 3">
    <name type="scientific">Ammonicoccus fulvus</name>
    <dbReference type="NCBI Taxonomy" id="3138240"/>
    <lineage>
        <taxon>Bacteria</taxon>
        <taxon>Bacillati</taxon>
        <taxon>Actinomycetota</taxon>
        <taxon>Actinomycetes</taxon>
        <taxon>Propionibacteriales</taxon>
        <taxon>Propionibacteriaceae</taxon>
        <taxon>Ammonicoccus</taxon>
    </lineage>
</organism>
<feature type="region of interest" description="Disordered" evidence="1">
    <location>
        <begin position="1"/>
        <end position="39"/>
    </location>
</feature>
<dbReference type="InterPro" id="IPR027417">
    <property type="entry name" value="P-loop_NTPase"/>
</dbReference>
<proteinExistence type="predicted"/>
<dbReference type="GO" id="GO:0005524">
    <property type="term" value="F:ATP binding"/>
    <property type="evidence" value="ECO:0007669"/>
    <property type="project" value="UniProtKB-KW"/>
</dbReference>
<evidence type="ECO:0000313" key="3">
    <source>
        <dbReference type="Proteomes" id="UP001442841"/>
    </source>
</evidence>
<evidence type="ECO:0000256" key="1">
    <source>
        <dbReference type="SAM" id="MobiDB-lite"/>
    </source>
</evidence>
<dbReference type="RefSeq" id="WP_259804122.1">
    <property type="nucleotide sequence ID" value="NZ_CP154795.1"/>
</dbReference>
<sequence length="519" mass="55967">MTAQDEGRLHTAVLVGPEGERRRARKDRRQAATRIETTARKARKAEAKALWEAEQAERRATTYLPAAGEPGPAALRTPGRFRLPKHQDTSATLAGQYPFLAEGGLGSEGIFVGQDLYSGGSFVYDPWVLYRRGIITAPNVVLAGIVGSGKSSLAKSLYTRSLPFGRRVYVPGDPKGEHTAVAEAVGGRAIILGHGLSNRLNPLDEGHRPSAVSDSEWAMQVASRRRDLIGALAETVLDRALTPLEHTAIDLALQDAVRSAEVPILPMVVDRILTPTSADDADGRLAEDGRLVGHALRRLVAGDLQGLFDGPSTVRFDPSLPMVSLDLSRVAENSTLISVLMTCSSAWMESALSDPAGGQRWVIYDEAWRLMAYPSLLRRMDAQWRLARHFGIANMLIFHKLSDLDNVGDQGSAMRALASSLLANAETRIVYRQEADQLGSTATALGLTGTEQKLLPGLGTGQGLWRIKDRSFVVQHQLHPAEFAAFDTTSRMIAETGKFTVENDEPSASLTVPAAGGAA</sequence>
<evidence type="ECO:0000313" key="2">
    <source>
        <dbReference type="EMBL" id="XAN08614.1"/>
    </source>
</evidence>
<keyword evidence="2" id="KW-0067">ATP-binding</keyword>
<reference evidence="2 3" key="1">
    <citation type="submission" date="2024-04" db="EMBL/GenBank/DDBJ databases">
        <title>Isolation of an actinomycete strain from pig manure.</title>
        <authorList>
            <person name="Gong T."/>
            <person name="Yu Z."/>
            <person name="An M."/>
            <person name="Wei C."/>
            <person name="Yang W."/>
            <person name="Liu L."/>
        </authorList>
    </citation>
    <scope>NUCLEOTIDE SEQUENCE [LARGE SCALE GENOMIC DNA]</scope>
    <source>
        <strain evidence="2 3">ZF39</strain>
    </source>
</reference>